<dbReference type="Pfam" id="PF06894">
    <property type="entry name" value="Phage_TAC_2"/>
    <property type="match status" value="1"/>
</dbReference>
<organism evidence="3 4">
    <name type="scientific">Salmonella enterica I</name>
    <dbReference type="NCBI Taxonomy" id="59201"/>
    <lineage>
        <taxon>Bacteria</taxon>
        <taxon>Pseudomonadati</taxon>
        <taxon>Pseudomonadota</taxon>
        <taxon>Gammaproteobacteria</taxon>
        <taxon>Enterobacterales</taxon>
        <taxon>Enterobacteriaceae</taxon>
        <taxon>Salmonella</taxon>
    </lineage>
</organism>
<proteinExistence type="predicted"/>
<dbReference type="SMART" id="SM00635">
    <property type="entry name" value="BID_2"/>
    <property type="match status" value="1"/>
</dbReference>
<feature type="compositionally biased region" description="Acidic residues" evidence="1">
    <location>
        <begin position="52"/>
        <end position="64"/>
    </location>
</feature>
<dbReference type="NCBIfam" id="TIGR01674">
    <property type="entry name" value="phage_lambda_G"/>
    <property type="match status" value="1"/>
</dbReference>
<protein>
    <submittedName>
        <fullName evidence="3">Putative tail component of prophage</fullName>
    </submittedName>
</protein>
<feature type="region of interest" description="Disordered" evidence="1">
    <location>
        <begin position="48"/>
        <end position="78"/>
    </location>
</feature>
<evidence type="ECO:0000256" key="1">
    <source>
        <dbReference type="SAM" id="MobiDB-lite"/>
    </source>
</evidence>
<dbReference type="Gene3D" id="4.10.410.40">
    <property type="match status" value="1"/>
</dbReference>
<feature type="compositionally biased region" description="Basic and acidic residues" evidence="1">
    <location>
        <begin position="385"/>
        <end position="396"/>
    </location>
</feature>
<dbReference type="InterPro" id="IPR003343">
    <property type="entry name" value="Big_2"/>
</dbReference>
<evidence type="ECO:0000313" key="4">
    <source>
        <dbReference type="Proteomes" id="UP000255509"/>
    </source>
</evidence>
<reference evidence="3 4" key="1">
    <citation type="submission" date="2018-06" db="EMBL/GenBank/DDBJ databases">
        <authorList>
            <consortium name="Pathogen Informatics"/>
            <person name="Doyle S."/>
        </authorList>
    </citation>
    <scope>NUCLEOTIDE SEQUENCE [LARGE SCALE GENOMIC DNA]</scope>
    <source>
        <strain evidence="3 4">NCTC8258</strain>
    </source>
</reference>
<dbReference type="Proteomes" id="UP000255509">
    <property type="component" value="Unassembled WGS sequence"/>
</dbReference>
<dbReference type="EMBL" id="UGXS01000004">
    <property type="protein sequence ID" value="SUH16188.1"/>
    <property type="molecule type" value="Genomic_DNA"/>
</dbReference>
<evidence type="ECO:0000259" key="2">
    <source>
        <dbReference type="SMART" id="SM00635"/>
    </source>
</evidence>
<feature type="compositionally biased region" description="Polar residues" evidence="1">
    <location>
        <begin position="67"/>
        <end position="78"/>
    </location>
</feature>
<dbReference type="SUPFAM" id="SSF49373">
    <property type="entry name" value="Invasin/intimin cell-adhesion fragments"/>
    <property type="match status" value="1"/>
</dbReference>
<evidence type="ECO:0000313" key="3">
    <source>
        <dbReference type="EMBL" id="SUH16188.1"/>
    </source>
</evidence>
<sequence>MGIPNPLVKTKGAGTTFWLYTGSGDAFKNPLADDDWLRLAGIKDLQPGEMSADAEDDDYLDDENADWKSTTQGQKSVGDTTATLAWKPGETGQKKLVELFDTGEVRAFRIRYPNGTVDVFRGWLSSLGKTVTSKEVMTRSVKITGVGRPSLAEEDTPDVVSVSGVTVAPASATVAAGATTTLTFTVKPDNASDKTLQVATADPLIATVTLKDNVATVKGVKAGSVNIVGISSDGQSCRGGSSDSDGVITLSYQSAPVPGLLWKIIMFLNTDTFNYGGHSIVLSELSALQRVDYLKFIQQRTADYDAQPETLTEAERQTEFMQMGVDINAWLVSRSLCESKKEEEARALYESVRLEWSYEALGRGADMVLSLSGMRLPASQEDDSGSEKDTTTPEKS</sequence>
<dbReference type="InterPro" id="IPR032494">
    <property type="entry name" value="Phage_TTP_N"/>
</dbReference>
<feature type="region of interest" description="Disordered" evidence="1">
    <location>
        <begin position="374"/>
        <end position="396"/>
    </location>
</feature>
<dbReference type="InterPro" id="IPR010027">
    <property type="entry name" value="Tail_assembly_G"/>
</dbReference>
<feature type="domain" description="BIG2" evidence="2">
    <location>
        <begin position="161"/>
        <end position="241"/>
    </location>
</feature>
<accession>A0A379WAP4</accession>
<gene>
    <name evidence="3" type="ORF">NCTC8258_03943</name>
</gene>
<dbReference type="Pfam" id="PF16461">
    <property type="entry name" value="Phage_TTP_12"/>
    <property type="match status" value="1"/>
</dbReference>
<dbReference type="InterPro" id="IPR008964">
    <property type="entry name" value="Invasin/intimin_cell_adhesion"/>
</dbReference>
<dbReference type="Pfam" id="PF02368">
    <property type="entry name" value="Big_2"/>
    <property type="match status" value="1"/>
</dbReference>
<dbReference type="Gene3D" id="2.60.40.1080">
    <property type="match status" value="1"/>
</dbReference>
<dbReference type="AlphaFoldDB" id="A0A379WAP4"/>
<name>A0A379WAP4_SALET</name>